<evidence type="ECO:0000256" key="1">
    <source>
        <dbReference type="ARBA" id="ARBA00009179"/>
    </source>
</evidence>
<dbReference type="InterPro" id="IPR041489">
    <property type="entry name" value="PDZ_6"/>
</dbReference>
<dbReference type="SUPFAM" id="SSF52096">
    <property type="entry name" value="ClpP/crotonase"/>
    <property type="match status" value="1"/>
</dbReference>
<keyword evidence="2" id="KW-0645">Protease</keyword>
<dbReference type="InterPro" id="IPR005151">
    <property type="entry name" value="Tail-specific_protease"/>
</dbReference>
<evidence type="ECO:0000256" key="9">
    <source>
        <dbReference type="ARBA" id="ARBA00066637"/>
    </source>
</evidence>
<gene>
    <name evidence="12" type="ORF">WJX72_001801</name>
</gene>
<dbReference type="FunFam" id="2.30.42.10:FF:000063">
    <property type="entry name" value="Peptidase, S41 family"/>
    <property type="match status" value="1"/>
</dbReference>
<dbReference type="SMART" id="SM00245">
    <property type="entry name" value="TSPc"/>
    <property type="match status" value="1"/>
</dbReference>
<dbReference type="PROSITE" id="PS50106">
    <property type="entry name" value="PDZ"/>
    <property type="match status" value="1"/>
</dbReference>
<dbReference type="CDD" id="cd06782">
    <property type="entry name" value="cpPDZ_CPP-like"/>
    <property type="match status" value="1"/>
</dbReference>
<evidence type="ECO:0000256" key="6">
    <source>
        <dbReference type="ARBA" id="ARBA00051784"/>
    </source>
</evidence>
<dbReference type="SUPFAM" id="SSF50156">
    <property type="entry name" value="PDZ domain-like"/>
    <property type="match status" value="1"/>
</dbReference>
<comment type="subcellular location">
    <subcellularLocation>
        <location evidence="8">Thylakoid</location>
    </subcellularLocation>
</comment>
<dbReference type="Gene3D" id="3.90.226.10">
    <property type="entry name" value="2-enoyl-CoA Hydratase, Chain A, domain 1"/>
    <property type="match status" value="1"/>
</dbReference>
<name>A0AAW1PEH8_9CHLO</name>
<comment type="catalytic activity">
    <reaction evidence="6">
        <text>The enzyme shows specific recognition of a C-terminal tripeptide, Xaa-Yaa-Zaa, in which Xaa is preferably Ala or Leu, Yaa is preferably Ala or Tyr, and Zaa is preferably Ala, but then cleaves at a variable distance from the C-terminus. A typical cleavage is -Ala-Ala-|-Arg-Ala-Ala-Lys-Glu-Asn-Tyr-Ala-Leu-Ala-Ala.</text>
        <dbReference type="EC" id="3.4.21.102"/>
    </reaction>
</comment>
<dbReference type="Pfam" id="PF03572">
    <property type="entry name" value="Peptidase_S41"/>
    <property type="match status" value="1"/>
</dbReference>
<accession>A0AAW1PEH8</accession>
<dbReference type="GO" id="GO:0006508">
    <property type="term" value="P:proteolysis"/>
    <property type="evidence" value="ECO:0007669"/>
    <property type="project" value="UniProtKB-KW"/>
</dbReference>
<protein>
    <recommendedName>
        <fullName evidence="9">C-terminal processing peptidase</fullName>
        <ecNumber evidence="9">3.4.21.102</ecNumber>
    </recommendedName>
</protein>
<comment type="similarity">
    <text evidence="1">Belongs to the peptidase S41A family.</text>
</comment>
<feature type="region of interest" description="Disordered" evidence="10">
    <location>
        <begin position="1"/>
        <end position="26"/>
    </location>
</feature>
<comment type="caution">
    <text evidence="12">The sequence shown here is derived from an EMBL/GenBank/DDBJ whole genome shotgun (WGS) entry which is preliminary data.</text>
</comment>
<keyword evidence="3" id="KW-0378">Hydrolase</keyword>
<evidence type="ECO:0000256" key="4">
    <source>
        <dbReference type="ARBA" id="ARBA00022825"/>
    </source>
</evidence>
<dbReference type="GO" id="GO:0004252">
    <property type="term" value="F:serine-type endopeptidase activity"/>
    <property type="evidence" value="ECO:0007669"/>
    <property type="project" value="UniProtKB-EC"/>
</dbReference>
<feature type="domain" description="PDZ" evidence="11">
    <location>
        <begin position="140"/>
        <end position="213"/>
    </location>
</feature>
<dbReference type="PANTHER" id="PTHR32060:SF7">
    <property type="entry name" value="CARBOXYL-TERMINAL-PROCESSING PEPTIDASE 2, CHLOROPLASTIC"/>
    <property type="match status" value="1"/>
</dbReference>
<evidence type="ECO:0000256" key="2">
    <source>
        <dbReference type="ARBA" id="ARBA00022670"/>
    </source>
</evidence>
<dbReference type="InterPro" id="IPR001478">
    <property type="entry name" value="PDZ"/>
</dbReference>
<dbReference type="GO" id="GO:0009579">
    <property type="term" value="C:thylakoid"/>
    <property type="evidence" value="ECO:0007669"/>
    <property type="project" value="UniProtKB-SubCell"/>
</dbReference>
<dbReference type="NCBIfam" id="TIGR00225">
    <property type="entry name" value="prc"/>
    <property type="match status" value="1"/>
</dbReference>
<evidence type="ECO:0000256" key="5">
    <source>
        <dbReference type="ARBA" id="ARBA00023078"/>
    </source>
</evidence>
<keyword evidence="5" id="KW-0793">Thylakoid</keyword>
<dbReference type="Pfam" id="PF17820">
    <property type="entry name" value="PDZ_6"/>
    <property type="match status" value="1"/>
</dbReference>
<keyword evidence="4" id="KW-0720">Serine protease</keyword>
<organism evidence="12 13">
    <name type="scientific">[Myrmecia] bisecta</name>
    <dbReference type="NCBI Taxonomy" id="41462"/>
    <lineage>
        <taxon>Eukaryota</taxon>
        <taxon>Viridiplantae</taxon>
        <taxon>Chlorophyta</taxon>
        <taxon>core chlorophytes</taxon>
        <taxon>Trebouxiophyceae</taxon>
        <taxon>Trebouxiales</taxon>
        <taxon>Trebouxiaceae</taxon>
        <taxon>Myrmecia</taxon>
    </lineage>
</organism>
<dbReference type="SMART" id="SM00228">
    <property type="entry name" value="PDZ"/>
    <property type="match status" value="1"/>
</dbReference>
<proteinExistence type="inferred from homology"/>
<evidence type="ECO:0000256" key="3">
    <source>
        <dbReference type="ARBA" id="ARBA00022801"/>
    </source>
</evidence>
<sequence>MRIGKHKYRRQAQQACRGESHAVMHGEQRSRLPSHILSVVQKAGAVLAPLTLAATLSLGALLPPPAAAITNEQLLYLEAWRAVDRAYVDKTFNGQSWFRVREKALKEAQLTERADTYAEIKRMLATLGDPFTRFLEPARFAALKRGTAGSVTGVGLEVGFDGGDGQNSQLVVITPSANSPADKAGIKPRDTIASIDGHPTQGMSLYEAGDLLQGQEGSEVKLTIIPHGGTNPRELTLTRQRIAFNPVTSQLCKGSSAAATASNIGYIRVAVFSKQTAENVRAAIKALQSEGAERFVLDIRNNGGGLFPAGVEVARMFLDSGDIVLIADSNGVRDSYDANGTAIEPKAPLSVLVNRGTASASEVLSGALQDQKRATIAGERTFGKGLIQTVVELSDGSGLAITVARYQTPNGVDINKVGITPDILLAQAEPQPPTDPAGFCKFVQQEGAPALFK</sequence>
<dbReference type="Proteomes" id="UP001489004">
    <property type="component" value="Unassembled WGS sequence"/>
</dbReference>
<comment type="function">
    <text evidence="7">Protease involved in the C-terminal processing of the chloroplastic D1 protein of photosystem II. This proteolytic processing is necessary to allow the light-driven assembly of the tetranuclear manganese cluster, which is responsible for photosynthetic water oxidation.</text>
</comment>
<keyword evidence="13" id="KW-1185">Reference proteome</keyword>
<reference evidence="12 13" key="1">
    <citation type="journal article" date="2024" name="Nat. Commun.">
        <title>Phylogenomics reveals the evolutionary origins of lichenization in chlorophyte algae.</title>
        <authorList>
            <person name="Puginier C."/>
            <person name="Libourel C."/>
            <person name="Otte J."/>
            <person name="Skaloud P."/>
            <person name="Haon M."/>
            <person name="Grisel S."/>
            <person name="Petersen M."/>
            <person name="Berrin J.G."/>
            <person name="Delaux P.M."/>
            <person name="Dal Grande F."/>
            <person name="Keller J."/>
        </authorList>
    </citation>
    <scope>NUCLEOTIDE SEQUENCE [LARGE SCALE GENOMIC DNA]</scope>
    <source>
        <strain evidence="12 13">SAG 2043</strain>
    </source>
</reference>
<dbReference type="InterPro" id="IPR029045">
    <property type="entry name" value="ClpP/crotonase-like_dom_sf"/>
</dbReference>
<dbReference type="EC" id="3.4.21.102" evidence="9"/>
<dbReference type="EMBL" id="JALJOR010000013">
    <property type="protein sequence ID" value="KAK9806765.1"/>
    <property type="molecule type" value="Genomic_DNA"/>
</dbReference>
<dbReference type="InterPro" id="IPR004447">
    <property type="entry name" value="Peptidase_S41A"/>
</dbReference>
<dbReference type="PANTHER" id="PTHR32060">
    <property type="entry name" value="TAIL-SPECIFIC PROTEASE"/>
    <property type="match status" value="1"/>
</dbReference>
<evidence type="ECO:0000256" key="7">
    <source>
        <dbReference type="ARBA" id="ARBA00060065"/>
    </source>
</evidence>
<dbReference type="FunFam" id="3.30.750.44:FF:000002">
    <property type="entry name" value="carboxyl-terminal-processing peptidase 2, chloroplastic"/>
    <property type="match status" value="1"/>
</dbReference>
<evidence type="ECO:0000256" key="8">
    <source>
        <dbReference type="ARBA" id="ARBA00060385"/>
    </source>
</evidence>
<dbReference type="CDD" id="cd07560">
    <property type="entry name" value="Peptidase_S41_CPP"/>
    <property type="match status" value="1"/>
</dbReference>
<dbReference type="AlphaFoldDB" id="A0AAW1PEH8"/>
<evidence type="ECO:0000313" key="12">
    <source>
        <dbReference type="EMBL" id="KAK9806765.1"/>
    </source>
</evidence>
<evidence type="ECO:0000313" key="13">
    <source>
        <dbReference type="Proteomes" id="UP001489004"/>
    </source>
</evidence>
<evidence type="ECO:0000256" key="10">
    <source>
        <dbReference type="SAM" id="MobiDB-lite"/>
    </source>
</evidence>
<dbReference type="Gene3D" id="3.30.750.44">
    <property type="match status" value="1"/>
</dbReference>
<dbReference type="Gene3D" id="2.30.42.10">
    <property type="match status" value="1"/>
</dbReference>
<feature type="compositionally biased region" description="Basic residues" evidence="10">
    <location>
        <begin position="1"/>
        <end position="10"/>
    </location>
</feature>
<dbReference type="InterPro" id="IPR036034">
    <property type="entry name" value="PDZ_sf"/>
</dbReference>
<evidence type="ECO:0000259" key="11">
    <source>
        <dbReference type="PROSITE" id="PS50106"/>
    </source>
</evidence>